<proteinExistence type="inferred from homology"/>
<evidence type="ECO:0000256" key="7">
    <source>
        <dbReference type="ARBA" id="ARBA00023136"/>
    </source>
</evidence>
<dbReference type="eggNOG" id="COG0444">
    <property type="taxonomic scope" value="Bacteria"/>
</dbReference>
<comment type="subcellular location">
    <subcellularLocation>
        <location evidence="1">Cell membrane</location>
        <topology evidence="1">Peripheral membrane protein</topology>
    </subcellularLocation>
</comment>
<evidence type="ECO:0000259" key="8">
    <source>
        <dbReference type="PROSITE" id="PS50893"/>
    </source>
</evidence>
<dbReference type="NCBIfam" id="TIGR01727">
    <property type="entry name" value="oligo_HPY"/>
    <property type="match status" value="1"/>
</dbReference>
<dbReference type="InterPro" id="IPR027417">
    <property type="entry name" value="P-loop_NTPase"/>
</dbReference>
<keyword evidence="5" id="KW-0547">Nucleotide-binding</keyword>
<keyword evidence="12" id="KW-1185">Reference proteome</keyword>
<dbReference type="Proteomes" id="UP000003242">
    <property type="component" value="Unassembled WGS sequence"/>
</dbReference>
<dbReference type="AlphaFoldDB" id="D3LVL8"/>
<evidence type="ECO:0000313" key="11">
    <source>
        <dbReference type="Proteomes" id="UP000003242"/>
    </source>
</evidence>
<dbReference type="FunFam" id="3.40.50.300:FF:000016">
    <property type="entry name" value="Oligopeptide ABC transporter ATP-binding component"/>
    <property type="match status" value="1"/>
</dbReference>
<dbReference type="PANTHER" id="PTHR43297:SF2">
    <property type="entry name" value="DIPEPTIDE TRANSPORT ATP-BINDING PROTEIN DPPD"/>
    <property type="match status" value="1"/>
</dbReference>
<evidence type="ECO:0000313" key="12">
    <source>
        <dbReference type="Proteomes" id="UP000004018"/>
    </source>
</evidence>
<dbReference type="EMBL" id="AFIJ01000007">
    <property type="protein sequence ID" value="EGL42053.1"/>
    <property type="molecule type" value="Genomic_DNA"/>
</dbReference>
<feature type="domain" description="ABC transporter" evidence="8">
    <location>
        <begin position="8"/>
        <end position="256"/>
    </location>
</feature>
<evidence type="ECO:0000256" key="1">
    <source>
        <dbReference type="ARBA" id="ARBA00004202"/>
    </source>
</evidence>
<comment type="caution">
    <text evidence="9">The sequence shown here is derived from an EMBL/GenBank/DDBJ whole genome shotgun (WGS) entry which is preliminary data.</text>
</comment>
<evidence type="ECO:0000256" key="2">
    <source>
        <dbReference type="ARBA" id="ARBA00005417"/>
    </source>
</evidence>
<dbReference type="InterPro" id="IPR003593">
    <property type="entry name" value="AAA+_ATPase"/>
</dbReference>
<dbReference type="SUPFAM" id="SSF52540">
    <property type="entry name" value="P-loop containing nucleoside triphosphate hydrolases"/>
    <property type="match status" value="1"/>
</dbReference>
<dbReference type="STRING" id="699218.HMPREF0889_1021"/>
<dbReference type="GO" id="GO:0005524">
    <property type="term" value="F:ATP binding"/>
    <property type="evidence" value="ECO:0007669"/>
    <property type="project" value="UniProtKB-KW"/>
</dbReference>
<evidence type="ECO:0000256" key="4">
    <source>
        <dbReference type="ARBA" id="ARBA00022475"/>
    </source>
</evidence>
<dbReference type="OrthoDB" id="9806285at2"/>
<dbReference type="EMBL" id="ADGP01000021">
    <property type="protein sequence ID" value="EFD93671.1"/>
    <property type="molecule type" value="Genomic_DNA"/>
</dbReference>
<name>D3LVL8_9FIRM</name>
<gene>
    <name evidence="10" type="primary">oppD</name>
    <name evidence="9" type="ORF">HMPREF0889_1021</name>
    <name evidence="10" type="ORF">HMPREF1039_0287</name>
</gene>
<dbReference type="InterPro" id="IPR017871">
    <property type="entry name" value="ABC_transporter-like_CS"/>
</dbReference>
<dbReference type="Gene3D" id="3.40.50.300">
    <property type="entry name" value="P-loop containing nucleotide triphosphate hydrolases"/>
    <property type="match status" value="1"/>
</dbReference>
<dbReference type="InterPro" id="IPR003439">
    <property type="entry name" value="ABC_transporter-like_ATP-bd"/>
</dbReference>
<evidence type="ECO:0000313" key="10">
    <source>
        <dbReference type="EMBL" id="EGL42053.1"/>
    </source>
</evidence>
<dbReference type="GO" id="GO:0016887">
    <property type="term" value="F:ATP hydrolysis activity"/>
    <property type="evidence" value="ECO:0007669"/>
    <property type="project" value="InterPro"/>
</dbReference>
<keyword evidence="7" id="KW-0472">Membrane</keyword>
<comment type="similarity">
    <text evidence="2">Belongs to the ABC transporter superfamily.</text>
</comment>
<keyword evidence="4" id="KW-1003">Cell membrane</keyword>
<dbReference type="SMART" id="SM00382">
    <property type="entry name" value="AAA"/>
    <property type="match status" value="1"/>
</dbReference>
<dbReference type="Pfam" id="PF08352">
    <property type="entry name" value="oligo_HPY"/>
    <property type="match status" value="1"/>
</dbReference>
<dbReference type="InterPro" id="IPR013563">
    <property type="entry name" value="Oligopep_ABC_C"/>
</dbReference>
<sequence length="338" mass="36787">MNNTVLDIQHLAVSFYLPQGEVKAVRGVSLSLEEGEIVVLAGESGCGKSALCRSIVKLLPRYAVVKSGHIVIGGHDITQYTEKDMQAVRGLEVGMVFQNPLTTLNPVLSIGTQLAEALKRRTSAGARELNEQAVGLLEQVGIQQGKERLAMMPAEFSGGQRQRITLAIALASQPRLLIADEPTTALDVTVQLRMIDLLRNLAKNSGLTVLLVTHDLGVAARIADRVGIMYAGKLVEIGTTEEIFSDPRHPYTQGLLAALPSAARVHKRLRSIPGMPPDMLHVPAGDAFANRNPRAMAIDYEEEPPFFSLSRTHRAATWTLDPRAPEEVRCPDGRKKDE</sequence>
<keyword evidence="6 9" id="KW-0067">ATP-binding</keyword>
<dbReference type="PROSITE" id="PS50893">
    <property type="entry name" value="ABC_TRANSPORTER_2"/>
    <property type="match status" value="1"/>
</dbReference>
<keyword evidence="3" id="KW-0813">Transport</keyword>
<reference evidence="10 12" key="3">
    <citation type="submission" date="2011-04" db="EMBL/GenBank/DDBJ databases">
        <authorList>
            <person name="Harkins D.M."/>
            <person name="Madupu R."/>
            <person name="Durkin A.S."/>
            <person name="Torralba M."/>
            <person name="Methe B."/>
            <person name="Sutton G.G."/>
            <person name="Nelson K.E."/>
        </authorList>
    </citation>
    <scope>NUCLEOTIDE SEQUENCE [LARGE SCALE GENOMIC DNA]</scope>
    <source>
        <strain evidence="10 12">UPII 199-6</strain>
    </source>
</reference>
<dbReference type="CDD" id="cd03257">
    <property type="entry name" value="ABC_NikE_OppD_transporters"/>
    <property type="match status" value="1"/>
</dbReference>
<dbReference type="PANTHER" id="PTHR43297">
    <property type="entry name" value="OLIGOPEPTIDE TRANSPORT ATP-BINDING PROTEIN APPD"/>
    <property type="match status" value="1"/>
</dbReference>
<dbReference type="PROSITE" id="PS00211">
    <property type="entry name" value="ABC_TRANSPORTER_1"/>
    <property type="match status" value="1"/>
</dbReference>
<accession>D3LVL8</accession>
<evidence type="ECO:0000313" key="9">
    <source>
        <dbReference type="EMBL" id="EFD93671.1"/>
    </source>
</evidence>
<dbReference type="Pfam" id="PF00005">
    <property type="entry name" value="ABC_tran"/>
    <property type="match status" value="1"/>
</dbReference>
<reference evidence="11" key="1">
    <citation type="submission" date="2009-12" db="EMBL/GenBank/DDBJ databases">
        <title>Sequence of Clostridiales genomosp. BVAB3 str. UPII9-5.</title>
        <authorList>
            <person name="Madupu R."/>
            <person name="Durkin A.S."/>
            <person name="Torralba M."/>
            <person name="Methe B."/>
            <person name="Sutton G.G."/>
            <person name="Strausberg R.L."/>
            <person name="Nelson K.E."/>
        </authorList>
    </citation>
    <scope>NUCLEOTIDE SEQUENCE [LARGE SCALE GENOMIC DNA]</scope>
    <source>
        <strain evidence="11">28L</strain>
    </source>
</reference>
<dbReference type="InterPro" id="IPR050388">
    <property type="entry name" value="ABC_Ni/Peptide_Import"/>
</dbReference>
<organism evidence="9 11">
    <name type="scientific">Megasphaera lornae</name>
    <dbReference type="NCBI Taxonomy" id="1000568"/>
    <lineage>
        <taxon>Bacteria</taxon>
        <taxon>Bacillati</taxon>
        <taxon>Bacillota</taxon>
        <taxon>Negativicutes</taxon>
        <taxon>Veillonellales</taxon>
        <taxon>Veillonellaceae</taxon>
        <taxon>Megasphaera</taxon>
    </lineage>
</organism>
<reference evidence="9" key="2">
    <citation type="submission" date="2009-12" db="EMBL/GenBank/DDBJ databases">
        <authorList>
            <person name="Madupu R."/>
            <person name="Durkin A.S."/>
            <person name="Torralba M."/>
            <person name="Methe B."/>
            <person name="Sutton G.G."/>
            <person name="Strausberg R.L."/>
            <person name="Nelson K.E."/>
        </authorList>
    </citation>
    <scope>NUCLEOTIDE SEQUENCE</scope>
    <source>
        <strain evidence="9">28L</strain>
    </source>
</reference>
<evidence type="ECO:0000256" key="5">
    <source>
        <dbReference type="ARBA" id="ARBA00022741"/>
    </source>
</evidence>
<dbReference type="Proteomes" id="UP000004018">
    <property type="component" value="Unassembled WGS sequence"/>
</dbReference>
<evidence type="ECO:0000256" key="3">
    <source>
        <dbReference type="ARBA" id="ARBA00022448"/>
    </source>
</evidence>
<dbReference type="GO" id="GO:0015833">
    <property type="term" value="P:peptide transport"/>
    <property type="evidence" value="ECO:0007669"/>
    <property type="project" value="InterPro"/>
</dbReference>
<dbReference type="GO" id="GO:0005886">
    <property type="term" value="C:plasma membrane"/>
    <property type="evidence" value="ECO:0007669"/>
    <property type="project" value="UniProtKB-SubCell"/>
</dbReference>
<evidence type="ECO:0000256" key="6">
    <source>
        <dbReference type="ARBA" id="ARBA00022840"/>
    </source>
</evidence>
<protein>
    <submittedName>
        <fullName evidence="9">ABC transporter, ATP-binding protein</fullName>
    </submittedName>
</protein>